<organism evidence="1 2">
    <name type="scientific">Streptomyces genisteinicus</name>
    <dbReference type="NCBI Taxonomy" id="2768068"/>
    <lineage>
        <taxon>Bacteria</taxon>
        <taxon>Bacillati</taxon>
        <taxon>Actinomycetota</taxon>
        <taxon>Actinomycetes</taxon>
        <taxon>Kitasatosporales</taxon>
        <taxon>Streptomycetaceae</taxon>
        <taxon>Streptomyces</taxon>
    </lineage>
</organism>
<evidence type="ECO:0000313" key="2">
    <source>
        <dbReference type="Proteomes" id="UP000516230"/>
    </source>
</evidence>
<dbReference type="KEGG" id="sgj:IAG43_22185"/>
<dbReference type="Proteomes" id="UP000516230">
    <property type="component" value="Chromosome"/>
</dbReference>
<name>A0A7H0HXV2_9ACTN</name>
<sequence>MSYPPDGLTDEQRRALAEAARLVGRARTEAAGLLTRVGLDPDAAPLGALEFCTEVVSQGPPQRTCGCPAFRGDSDFCFSRYLDYKADTGDGPVVRTCGHPLKSHESL</sequence>
<dbReference type="Pfam" id="PF19986">
    <property type="entry name" value="DUF6422"/>
    <property type="match status" value="1"/>
</dbReference>
<proteinExistence type="predicted"/>
<dbReference type="RefSeq" id="WP_187742449.1">
    <property type="nucleotide sequence ID" value="NZ_CP060825.1"/>
</dbReference>
<keyword evidence="2" id="KW-1185">Reference proteome</keyword>
<protein>
    <submittedName>
        <fullName evidence="1">Uncharacterized protein</fullName>
    </submittedName>
</protein>
<evidence type="ECO:0000313" key="1">
    <source>
        <dbReference type="EMBL" id="QNP65368.1"/>
    </source>
</evidence>
<dbReference type="EMBL" id="CP060825">
    <property type="protein sequence ID" value="QNP65368.1"/>
    <property type="molecule type" value="Genomic_DNA"/>
</dbReference>
<dbReference type="AlphaFoldDB" id="A0A7H0HXV2"/>
<dbReference type="InterPro" id="IPR046307">
    <property type="entry name" value="DUF6422"/>
</dbReference>
<gene>
    <name evidence="1" type="ORF">IAG43_22185</name>
</gene>
<reference evidence="1 2" key="1">
    <citation type="submission" date="2020-08" db="EMBL/GenBank/DDBJ databases">
        <title>A novel species.</title>
        <authorList>
            <person name="Gao J."/>
        </authorList>
    </citation>
    <scope>NUCLEOTIDE SEQUENCE [LARGE SCALE GENOMIC DNA]</scope>
    <source>
        <strain evidence="1 2">CRPJ-33</strain>
    </source>
</reference>
<accession>A0A7H0HXV2</accession>